<dbReference type="Proteomes" id="UP000800235">
    <property type="component" value="Unassembled WGS sequence"/>
</dbReference>
<evidence type="ECO:0000256" key="3">
    <source>
        <dbReference type="ARBA" id="ARBA00023163"/>
    </source>
</evidence>
<evidence type="ECO:0000256" key="1">
    <source>
        <dbReference type="ARBA" id="ARBA00004123"/>
    </source>
</evidence>
<dbReference type="PANTHER" id="PTHR12694:SF8">
    <property type="entry name" value="TRANSCRIPTION INITIATION FACTOR IIA SUBUNIT 1"/>
    <property type="match status" value="1"/>
</dbReference>
<dbReference type="CDD" id="cd07976">
    <property type="entry name" value="TFIIA_alpha_beta_like"/>
    <property type="match status" value="1"/>
</dbReference>
<name>A0A9P4NP38_9PEZI</name>
<gene>
    <name evidence="6" type="ORF">EJ08DRAFT_680001</name>
</gene>
<feature type="region of interest" description="Disordered" evidence="5">
    <location>
        <begin position="51"/>
        <end position="99"/>
    </location>
</feature>
<evidence type="ECO:0000256" key="2">
    <source>
        <dbReference type="ARBA" id="ARBA00010059"/>
    </source>
</evidence>
<dbReference type="EMBL" id="MU007047">
    <property type="protein sequence ID" value="KAF2429460.1"/>
    <property type="molecule type" value="Genomic_DNA"/>
</dbReference>
<dbReference type="OrthoDB" id="6275927at2759"/>
<feature type="compositionally biased region" description="Low complexity" evidence="5">
    <location>
        <begin position="161"/>
        <end position="173"/>
    </location>
</feature>
<proteinExistence type="inferred from homology"/>
<evidence type="ECO:0000256" key="5">
    <source>
        <dbReference type="SAM" id="MobiDB-lite"/>
    </source>
</evidence>
<dbReference type="SUPFAM" id="SSF50784">
    <property type="entry name" value="Transcription factor IIA (TFIIA), beta-barrel domain"/>
    <property type="match status" value="1"/>
</dbReference>
<feature type="compositionally biased region" description="Polar residues" evidence="5">
    <location>
        <begin position="147"/>
        <end position="160"/>
    </location>
</feature>
<keyword evidence="7" id="KW-1185">Reference proteome</keyword>
<protein>
    <submittedName>
        <fullName evidence="6">Uncharacterized protein</fullName>
    </submittedName>
</protein>
<dbReference type="AlphaFoldDB" id="A0A9P4NP38"/>
<reference evidence="6" key="1">
    <citation type="journal article" date="2020" name="Stud. Mycol.">
        <title>101 Dothideomycetes genomes: a test case for predicting lifestyles and emergence of pathogens.</title>
        <authorList>
            <person name="Haridas S."/>
            <person name="Albert R."/>
            <person name="Binder M."/>
            <person name="Bloem J."/>
            <person name="Labutti K."/>
            <person name="Salamov A."/>
            <person name="Andreopoulos B."/>
            <person name="Baker S."/>
            <person name="Barry K."/>
            <person name="Bills G."/>
            <person name="Bluhm B."/>
            <person name="Cannon C."/>
            <person name="Castanera R."/>
            <person name="Culley D."/>
            <person name="Daum C."/>
            <person name="Ezra D."/>
            <person name="Gonzalez J."/>
            <person name="Henrissat B."/>
            <person name="Kuo A."/>
            <person name="Liang C."/>
            <person name="Lipzen A."/>
            <person name="Lutzoni F."/>
            <person name="Magnuson J."/>
            <person name="Mondo S."/>
            <person name="Nolan M."/>
            <person name="Ohm R."/>
            <person name="Pangilinan J."/>
            <person name="Park H.-J."/>
            <person name="Ramirez L."/>
            <person name="Alfaro M."/>
            <person name="Sun H."/>
            <person name="Tritt A."/>
            <person name="Yoshinaga Y."/>
            <person name="Zwiers L.-H."/>
            <person name="Turgeon B."/>
            <person name="Goodwin S."/>
            <person name="Spatafora J."/>
            <person name="Crous P."/>
            <person name="Grigoriev I."/>
        </authorList>
    </citation>
    <scope>NUCLEOTIDE SEQUENCE</scope>
    <source>
        <strain evidence="6">CBS 130266</strain>
    </source>
</reference>
<feature type="compositionally biased region" description="Basic and acidic residues" evidence="5">
    <location>
        <begin position="228"/>
        <end position="242"/>
    </location>
</feature>
<dbReference type="SUPFAM" id="SSF47396">
    <property type="entry name" value="Transcription factor IIA (TFIIA), alpha-helical domain"/>
    <property type="match status" value="1"/>
</dbReference>
<keyword evidence="4" id="KW-0539">Nucleus</keyword>
<dbReference type="InterPro" id="IPR004855">
    <property type="entry name" value="TFIIA_asu/bsu"/>
</dbReference>
<dbReference type="Gene3D" id="1.10.287.100">
    <property type="match status" value="1"/>
</dbReference>
<comment type="caution">
    <text evidence="6">The sequence shown here is derived from an EMBL/GenBank/DDBJ whole genome shotgun (WGS) entry which is preliminary data.</text>
</comment>
<evidence type="ECO:0000256" key="4">
    <source>
        <dbReference type="ARBA" id="ARBA00023242"/>
    </source>
</evidence>
<dbReference type="Gene3D" id="2.30.18.10">
    <property type="entry name" value="Transcription factor IIA (TFIIA), beta-barrel domain"/>
    <property type="match status" value="1"/>
</dbReference>
<keyword evidence="3" id="KW-0804">Transcription</keyword>
<dbReference type="Pfam" id="PF03153">
    <property type="entry name" value="TFIIA"/>
    <property type="match status" value="1"/>
</dbReference>
<evidence type="ECO:0000313" key="6">
    <source>
        <dbReference type="EMBL" id="KAF2429460.1"/>
    </source>
</evidence>
<feature type="region of interest" description="Disordered" evidence="5">
    <location>
        <begin position="147"/>
        <end position="242"/>
    </location>
</feature>
<dbReference type="InterPro" id="IPR009088">
    <property type="entry name" value="TFIIA_b-brl"/>
</dbReference>
<dbReference type="FunFam" id="2.30.18.10:FF:000006">
    <property type="entry name" value="Transcription factor TFIIA complex subunit Toa1"/>
    <property type="match status" value="1"/>
</dbReference>
<feature type="compositionally biased region" description="Acidic residues" evidence="5">
    <location>
        <begin position="302"/>
        <end position="342"/>
    </location>
</feature>
<sequence>MSNVAVGPVYAQIIEKIAAVAINDFEEAGLEQSTLQELKEQWQHNLSEMHVAQCPWDPPPPQQQMANPPTVPSNVKSEPQQHQHHAPPHQQQQQQQVRNGVALGEHHIKQEIKYEPGISSYAPAYGHGVGRQGAAQQRASHLLQQQFGSQAHASIQATGLPQQQPRPGQQQRPSHIQMPGNPHTQQQQRPQQPPPQQQPQYPQQHSSLSAAQTDGADDGMAEWSTILAERRARDEQDRAAADGMLRAHMERSAAFMDSGLMMPLSERPSKKGKSRTSTGLSFAPVPAVAQSSKSYRIPQVDGGDDDDDDEDQKVKVEDEDAINSDLDDSEDELDNPDADDQDGPLGETILCTYDKVQRVKNKGPVQKWKCVLKDGILTTGGREYVFHKATGEFEW</sequence>
<dbReference type="GO" id="GO:0005672">
    <property type="term" value="C:transcription factor TFIIA complex"/>
    <property type="evidence" value="ECO:0007669"/>
    <property type="project" value="InterPro"/>
</dbReference>
<organism evidence="6 7">
    <name type="scientific">Tothia fuscella</name>
    <dbReference type="NCBI Taxonomy" id="1048955"/>
    <lineage>
        <taxon>Eukaryota</taxon>
        <taxon>Fungi</taxon>
        <taxon>Dikarya</taxon>
        <taxon>Ascomycota</taxon>
        <taxon>Pezizomycotina</taxon>
        <taxon>Dothideomycetes</taxon>
        <taxon>Pleosporomycetidae</taxon>
        <taxon>Venturiales</taxon>
        <taxon>Cylindrosympodiaceae</taxon>
        <taxon>Tothia</taxon>
    </lineage>
</organism>
<dbReference type="SMART" id="SM01371">
    <property type="entry name" value="TFIIA"/>
    <property type="match status" value="1"/>
</dbReference>
<evidence type="ECO:0000313" key="7">
    <source>
        <dbReference type="Proteomes" id="UP000800235"/>
    </source>
</evidence>
<dbReference type="PANTHER" id="PTHR12694">
    <property type="entry name" value="TRANSCRIPTION INITIATION FACTOR IIA SUBUNIT 1"/>
    <property type="match status" value="1"/>
</dbReference>
<comment type="subcellular location">
    <subcellularLocation>
        <location evidence="1">Nucleus</location>
    </subcellularLocation>
</comment>
<comment type="similarity">
    <text evidence="2">Belongs to the TFIIA subunit 1 family.</text>
</comment>
<dbReference type="GO" id="GO:0006367">
    <property type="term" value="P:transcription initiation at RNA polymerase II promoter"/>
    <property type="evidence" value="ECO:0007669"/>
    <property type="project" value="InterPro"/>
</dbReference>
<feature type="region of interest" description="Disordered" evidence="5">
    <location>
        <begin position="258"/>
        <end position="346"/>
    </location>
</feature>
<accession>A0A9P4NP38</accession>